<reference evidence="3 4" key="1">
    <citation type="submission" date="2021-01" db="EMBL/GenBank/DDBJ databases">
        <title>Whole genome shotgun sequence of Verrucosispora gifhornensis NBRC 16317.</title>
        <authorList>
            <person name="Komaki H."/>
            <person name="Tamura T."/>
        </authorList>
    </citation>
    <scope>NUCLEOTIDE SEQUENCE [LARGE SCALE GENOMIC DNA]</scope>
    <source>
        <strain evidence="3 4">NBRC 16317</strain>
    </source>
</reference>
<evidence type="ECO:0000313" key="4">
    <source>
        <dbReference type="Proteomes" id="UP000647860"/>
    </source>
</evidence>
<feature type="domain" description="HTH cro/C1-type" evidence="2">
    <location>
        <begin position="35"/>
        <end position="90"/>
    </location>
</feature>
<dbReference type="InterPro" id="IPR001387">
    <property type="entry name" value="Cro/C1-type_HTH"/>
</dbReference>
<dbReference type="SMART" id="SM00530">
    <property type="entry name" value="HTH_XRE"/>
    <property type="match status" value="1"/>
</dbReference>
<evidence type="ECO:0000313" key="3">
    <source>
        <dbReference type="EMBL" id="GIJ18069.1"/>
    </source>
</evidence>
<protein>
    <submittedName>
        <fullName evidence="3">Transcriptional regulator</fullName>
    </submittedName>
</protein>
<dbReference type="Proteomes" id="UP000647860">
    <property type="component" value="Unassembled WGS sequence"/>
</dbReference>
<evidence type="ECO:0000259" key="2">
    <source>
        <dbReference type="PROSITE" id="PS50943"/>
    </source>
</evidence>
<evidence type="ECO:0000256" key="1">
    <source>
        <dbReference type="SAM" id="MobiDB-lite"/>
    </source>
</evidence>
<dbReference type="Gene3D" id="1.10.260.40">
    <property type="entry name" value="lambda repressor-like DNA-binding domains"/>
    <property type="match status" value="1"/>
</dbReference>
<dbReference type="PROSITE" id="PS50943">
    <property type="entry name" value="HTH_CROC1"/>
    <property type="match status" value="1"/>
</dbReference>
<sequence length="398" mass="42713">MVSTLWGVHSHDAARRGQSMTHRRDHNSVPLGRRVAELRAHRGMSQQAFADRLGKSKSWVDKVERGVRRLDRYSVIRDIAEVLRLDPQMLLGPRQPPTPAPAENGIDAVRAALARYHHRPQSTVAAQQAGGQVAYAWMAYQHARYPQLLGVLPDLLDATHGTRGLLVSAYRLTASVLVKLDHADLAWLAADRAVAAAAGDLICTASATIAVAQALRALGHHRIALTAALAAVDPADDDAVRGSLYVQAGLAAAGDGDRRNAHDLLDHAAALADRQVSDTDPHHTGFGPAAVQTARSLAAHRLGDTAEAILRHEHVLRSDAWLRLPPEHRAAHLIDAARAYLDASRHSRAGQTLLAADRIAPAEVRNRPVARTLLAEIIRGGPAAADVARLATVVGLTH</sequence>
<organism evidence="3 4">
    <name type="scientific">Micromonospora gifhornensis</name>
    <dbReference type="NCBI Taxonomy" id="84594"/>
    <lineage>
        <taxon>Bacteria</taxon>
        <taxon>Bacillati</taxon>
        <taxon>Actinomycetota</taxon>
        <taxon>Actinomycetes</taxon>
        <taxon>Micromonosporales</taxon>
        <taxon>Micromonosporaceae</taxon>
        <taxon>Micromonospora</taxon>
    </lineage>
</organism>
<accession>A0ABQ4IJJ0</accession>
<dbReference type="Pfam" id="PF13560">
    <property type="entry name" value="HTH_31"/>
    <property type="match status" value="1"/>
</dbReference>
<dbReference type="SUPFAM" id="SSF47413">
    <property type="entry name" value="lambda repressor-like DNA-binding domains"/>
    <property type="match status" value="1"/>
</dbReference>
<dbReference type="InterPro" id="IPR010982">
    <property type="entry name" value="Lambda_DNA-bd_dom_sf"/>
</dbReference>
<gene>
    <name evidence="3" type="ORF">Vgi01_47530</name>
</gene>
<proteinExistence type="predicted"/>
<keyword evidence="4" id="KW-1185">Reference proteome</keyword>
<dbReference type="CDD" id="cd00093">
    <property type="entry name" value="HTH_XRE"/>
    <property type="match status" value="1"/>
</dbReference>
<feature type="region of interest" description="Disordered" evidence="1">
    <location>
        <begin position="1"/>
        <end position="26"/>
    </location>
</feature>
<dbReference type="EMBL" id="BOPA01000036">
    <property type="protein sequence ID" value="GIJ18069.1"/>
    <property type="molecule type" value="Genomic_DNA"/>
</dbReference>
<comment type="caution">
    <text evidence="3">The sequence shown here is derived from an EMBL/GenBank/DDBJ whole genome shotgun (WGS) entry which is preliminary data.</text>
</comment>
<name>A0ABQ4IJJ0_9ACTN</name>